<dbReference type="InterPro" id="IPR050664">
    <property type="entry name" value="Octanoyltrans_LipM/LipL"/>
</dbReference>
<dbReference type="Proteomes" id="UP000278149">
    <property type="component" value="Unassembled WGS sequence"/>
</dbReference>
<dbReference type="GO" id="GO:0005524">
    <property type="term" value="F:ATP binding"/>
    <property type="evidence" value="ECO:0007669"/>
    <property type="project" value="UniProtKB-KW"/>
</dbReference>
<feature type="domain" description="Lipoate protein ligase C-terminal" evidence="8">
    <location>
        <begin position="11"/>
        <end position="79"/>
    </location>
</feature>
<dbReference type="UniPathway" id="UPA00537">
    <property type="reaction ID" value="UER00594"/>
</dbReference>
<evidence type="ECO:0000256" key="4">
    <source>
        <dbReference type="ARBA" id="ARBA00022598"/>
    </source>
</evidence>
<evidence type="ECO:0000256" key="1">
    <source>
        <dbReference type="ARBA" id="ARBA00005085"/>
    </source>
</evidence>
<dbReference type="InterPro" id="IPR019491">
    <property type="entry name" value="Lipoate_protein_ligase_C"/>
</dbReference>
<dbReference type="PANTHER" id="PTHR43679:SF2">
    <property type="entry name" value="OCTANOYL-[GCVH]:PROTEIN N-OCTANOYLTRANSFERASE"/>
    <property type="match status" value="1"/>
</dbReference>
<comment type="catalytic activity">
    <reaction evidence="7">
        <text>L-lysyl-[lipoyl-carrier protein] + (R)-lipoate + ATP = N(6)-[(R)-lipoyl]-L-lysyl-[lipoyl-carrier protein] + AMP + diphosphate + H(+)</text>
        <dbReference type="Rhea" id="RHEA:49288"/>
        <dbReference type="Rhea" id="RHEA-COMP:10500"/>
        <dbReference type="Rhea" id="RHEA-COMP:10502"/>
        <dbReference type="ChEBI" id="CHEBI:15378"/>
        <dbReference type="ChEBI" id="CHEBI:29969"/>
        <dbReference type="ChEBI" id="CHEBI:30616"/>
        <dbReference type="ChEBI" id="CHEBI:33019"/>
        <dbReference type="ChEBI" id="CHEBI:83088"/>
        <dbReference type="ChEBI" id="CHEBI:83099"/>
        <dbReference type="ChEBI" id="CHEBI:456215"/>
        <dbReference type="EC" id="6.3.1.20"/>
    </reaction>
</comment>
<dbReference type="GO" id="GO:0016979">
    <property type="term" value="F:lipoate-protein ligase activity"/>
    <property type="evidence" value="ECO:0007669"/>
    <property type="project" value="UniProtKB-EC"/>
</dbReference>
<dbReference type="AlphaFoldDB" id="A0A3R9PQU5"/>
<keyword evidence="4" id="KW-0436">Ligase</keyword>
<evidence type="ECO:0000256" key="3">
    <source>
        <dbReference type="ARBA" id="ARBA00012367"/>
    </source>
</evidence>
<evidence type="ECO:0000256" key="7">
    <source>
        <dbReference type="ARBA" id="ARBA00048037"/>
    </source>
</evidence>
<dbReference type="GO" id="GO:0009249">
    <property type="term" value="P:protein lipoylation"/>
    <property type="evidence" value="ECO:0007669"/>
    <property type="project" value="UniProtKB-ARBA"/>
</dbReference>
<proteinExistence type="predicted"/>
<keyword evidence="6" id="KW-0067">ATP-binding</keyword>
<evidence type="ECO:0000256" key="6">
    <source>
        <dbReference type="ARBA" id="ARBA00022840"/>
    </source>
</evidence>
<dbReference type="RefSeq" id="WP_125741814.1">
    <property type="nucleotide sequence ID" value="NZ_RCOR01000025.1"/>
</dbReference>
<keyword evidence="5" id="KW-0547">Nucleotide-binding</keyword>
<dbReference type="PANTHER" id="PTHR43679">
    <property type="entry name" value="OCTANOYLTRANSFERASE LIPM-RELATED"/>
    <property type="match status" value="1"/>
</dbReference>
<comment type="caution">
    <text evidence="9">The sequence shown here is derived from an EMBL/GenBank/DDBJ whole genome shotgun (WGS) entry which is preliminary data.</text>
</comment>
<evidence type="ECO:0000259" key="8">
    <source>
        <dbReference type="Pfam" id="PF10437"/>
    </source>
</evidence>
<dbReference type="Gene3D" id="3.30.390.50">
    <property type="entry name" value="CO dehydrogenase flavoprotein, C-terminal domain"/>
    <property type="match status" value="1"/>
</dbReference>
<evidence type="ECO:0000256" key="5">
    <source>
        <dbReference type="ARBA" id="ARBA00022741"/>
    </source>
</evidence>
<name>A0A3R9PQU5_9CREN</name>
<protein>
    <recommendedName>
        <fullName evidence="3">lipoate--protein ligase</fullName>
        <ecNumber evidence="3">6.3.1.20</ecNumber>
    </recommendedName>
</protein>
<evidence type="ECO:0000256" key="2">
    <source>
        <dbReference type="ARBA" id="ARBA00005124"/>
    </source>
</evidence>
<evidence type="ECO:0000313" key="9">
    <source>
        <dbReference type="EMBL" id="RSN68748.1"/>
    </source>
</evidence>
<dbReference type="SUPFAM" id="SSF82649">
    <property type="entry name" value="SufE/NifU"/>
    <property type="match status" value="1"/>
</dbReference>
<organism evidence="9 10">
    <name type="scientific">Candidatus Korarchaeum cryptofilum</name>
    <dbReference type="NCBI Taxonomy" id="498846"/>
    <lineage>
        <taxon>Archaea</taxon>
        <taxon>Thermoproteota</taxon>
        <taxon>Candidatus Korarchaeia</taxon>
        <taxon>Candidatus Korarchaeales</taxon>
        <taxon>Candidatus Korarchaeaceae</taxon>
        <taxon>Candidatus Korarchaeum</taxon>
    </lineage>
</organism>
<reference evidence="9 10" key="1">
    <citation type="submission" date="2018-10" db="EMBL/GenBank/DDBJ databases">
        <title>Co-occurring genomic capacity for anaerobic methane metabolism and dissimilatory sulfite reduction discovered in the Korarchaeota.</title>
        <authorList>
            <person name="Mckay L.J."/>
            <person name="Dlakic M."/>
            <person name="Fields M.W."/>
            <person name="Delmont T.O."/>
            <person name="Eren A.M."/>
            <person name="Jay Z.J."/>
            <person name="Klingelsmith K.B."/>
            <person name="Rusch D.B."/>
            <person name="Inskeep W.P."/>
        </authorList>
    </citation>
    <scope>NUCLEOTIDE SEQUENCE [LARGE SCALE GENOMIC DNA]</scope>
    <source>
        <strain evidence="9 10">WS</strain>
    </source>
</reference>
<dbReference type="EMBL" id="RCOR01000025">
    <property type="protein sequence ID" value="RSN68748.1"/>
    <property type="molecule type" value="Genomic_DNA"/>
</dbReference>
<evidence type="ECO:0000313" key="10">
    <source>
        <dbReference type="Proteomes" id="UP000278149"/>
    </source>
</evidence>
<dbReference type="Pfam" id="PF10437">
    <property type="entry name" value="Lip_prot_lig_C"/>
    <property type="match status" value="1"/>
</dbReference>
<accession>A0A3R9PQU5</accession>
<comment type="pathway">
    <text evidence="2">Protein modification; protein lipoylation via exogenous pathway; protein N(6)-(lipoyl)lysine from lipoate: step 1/2.</text>
</comment>
<dbReference type="EC" id="6.3.1.20" evidence="3"/>
<sequence length="86" mass="9562">MKVIRSKAGKTLEIRLELDGNLIKEVEISGDFMVFPSDAIEELERKLKGRALGEHEGVVREVLRKAELVGVTEDDIIEAIWDVAGS</sequence>
<comment type="pathway">
    <text evidence="1">Protein modification; protein lipoylation via exogenous pathway; protein N(6)-(lipoyl)lysine from lipoate: step 2/2.</text>
</comment>
<gene>
    <name evidence="9" type="ORF">D9Q81_05365</name>
</gene>